<gene>
    <name evidence="1" type="ORF">MSMAL_1159</name>
</gene>
<evidence type="ECO:0000313" key="2">
    <source>
        <dbReference type="Proteomes" id="UP000033063"/>
    </source>
</evidence>
<evidence type="ECO:0000313" key="1">
    <source>
        <dbReference type="EMBL" id="AKB67702.1"/>
    </source>
</evidence>
<dbReference type="PATRIC" id="fig|1434114.4.peg.1441"/>
<organism evidence="1 2">
    <name type="scientific">Methanosarcina mazei LYC</name>
    <dbReference type="NCBI Taxonomy" id="1434114"/>
    <lineage>
        <taxon>Archaea</taxon>
        <taxon>Methanobacteriati</taxon>
        <taxon>Methanobacteriota</taxon>
        <taxon>Stenosarchaea group</taxon>
        <taxon>Methanomicrobia</taxon>
        <taxon>Methanosarcinales</taxon>
        <taxon>Methanosarcinaceae</taxon>
        <taxon>Methanosarcina</taxon>
    </lineage>
</organism>
<dbReference type="HOGENOM" id="CLU_2949325_0_0_2"/>
<keyword evidence="1" id="KW-0547">Nucleotide-binding</keyword>
<accession>A0A0E3RLQ3</accession>
<reference evidence="1 2" key="1">
    <citation type="submission" date="2014-07" db="EMBL/GenBank/DDBJ databases">
        <title>Methanogenic archaea and the global carbon cycle.</title>
        <authorList>
            <person name="Henriksen J.R."/>
            <person name="Luke J."/>
            <person name="Reinhart S."/>
            <person name="Benedict M.N."/>
            <person name="Youngblut N.D."/>
            <person name="Metcalf M.E."/>
            <person name="Whitaker R.J."/>
            <person name="Metcalf W.W."/>
        </authorList>
    </citation>
    <scope>NUCLEOTIDE SEQUENCE [LARGE SCALE GENOMIC DNA]</scope>
    <source>
        <strain evidence="1 2">LYC</strain>
    </source>
</reference>
<dbReference type="AlphaFoldDB" id="A0A0E3RLQ3"/>
<keyword evidence="1" id="KW-0067">ATP-binding</keyword>
<dbReference type="Proteomes" id="UP000033063">
    <property type="component" value="Chromosome"/>
</dbReference>
<sequence length="59" mass="6702">MLILLMKNDAEKAELAYELCHKTVSGELRKQISRLLELDYIEMTIPENPQAQAEIPSDG</sequence>
<dbReference type="GO" id="GO:0004386">
    <property type="term" value="F:helicase activity"/>
    <property type="evidence" value="ECO:0007669"/>
    <property type="project" value="UniProtKB-KW"/>
</dbReference>
<keyword evidence="1" id="KW-0378">Hydrolase</keyword>
<name>A0A0E3RLQ3_METMZ</name>
<protein>
    <submittedName>
        <fullName evidence="1">ATP-dependent DNA helicase</fullName>
    </submittedName>
</protein>
<keyword evidence="1" id="KW-0347">Helicase</keyword>
<dbReference type="EMBL" id="CP009513">
    <property type="protein sequence ID" value="AKB67702.1"/>
    <property type="molecule type" value="Genomic_DNA"/>
</dbReference>
<proteinExistence type="predicted"/>